<organism evidence="2 3">
    <name type="scientific">Nesidiocoris tenuis</name>
    <dbReference type="NCBI Taxonomy" id="355587"/>
    <lineage>
        <taxon>Eukaryota</taxon>
        <taxon>Metazoa</taxon>
        <taxon>Ecdysozoa</taxon>
        <taxon>Arthropoda</taxon>
        <taxon>Hexapoda</taxon>
        <taxon>Insecta</taxon>
        <taxon>Pterygota</taxon>
        <taxon>Neoptera</taxon>
        <taxon>Paraneoptera</taxon>
        <taxon>Hemiptera</taxon>
        <taxon>Heteroptera</taxon>
        <taxon>Panheteroptera</taxon>
        <taxon>Cimicomorpha</taxon>
        <taxon>Miridae</taxon>
        <taxon>Dicyphina</taxon>
        <taxon>Nesidiocoris</taxon>
    </lineage>
</organism>
<evidence type="ECO:0000313" key="3">
    <source>
        <dbReference type="Proteomes" id="UP000479000"/>
    </source>
</evidence>
<gene>
    <name evidence="2" type="ORF">NTEN_LOCUS522</name>
</gene>
<name>A0A6H5FW01_9HEMI</name>
<feature type="non-terminal residue" evidence="2">
    <location>
        <position position="1"/>
    </location>
</feature>
<dbReference type="Proteomes" id="UP000479000">
    <property type="component" value="Unassembled WGS sequence"/>
</dbReference>
<dbReference type="AlphaFoldDB" id="A0A6H5FW01"/>
<protein>
    <submittedName>
        <fullName evidence="2">Uncharacterized protein</fullName>
    </submittedName>
</protein>
<feature type="compositionally biased region" description="Basic and acidic residues" evidence="1">
    <location>
        <begin position="1"/>
        <end position="13"/>
    </location>
</feature>
<evidence type="ECO:0000256" key="1">
    <source>
        <dbReference type="SAM" id="MobiDB-lite"/>
    </source>
</evidence>
<dbReference type="EMBL" id="CADCXU010000862">
    <property type="protein sequence ID" value="CAA9993610.1"/>
    <property type="molecule type" value="Genomic_DNA"/>
</dbReference>
<feature type="region of interest" description="Disordered" evidence="1">
    <location>
        <begin position="1"/>
        <end position="70"/>
    </location>
</feature>
<sequence>VQMVERLREETFGTRRGPTPVDHAVQFDRFHAHAGRQQERVQTENPPTPRQKSYRARIFARGQSAARSAQ</sequence>
<feature type="compositionally biased region" description="Basic and acidic residues" evidence="1">
    <location>
        <begin position="25"/>
        <end position="42"/>
    </location>
</feature>
<accession>A0A6H5FW01</accession>
<keyword evidence="3" id="KW-1185">Reference proteome</keyword>
<reference evidence="2 3" key="1">
    <citation type="submission" date="2020-02" db="EMBL/GenBank/DDBJ databases">
        <authorList>
            <person name="Ferguson B K."/>
        </authorList>
    </citation>
    <scope>NUCLEOTIDE SEQUENCE [LARGE SCALE GENOMIC DNA]</scope>
</reference>
<proteinExistence type="predicted"/>
<evidence type="ECO:0000313" key="2">
    <source>
        <dbReference type="EMBL" id="CAA9993610.1"/>
    </source>
</evidence>